<reference evidence="10 11" key="1">
    <citation type="submission" date="2016-10" db="EMBL/GenBank/DDBJ databases">
        <authorList>
            <person name="de Groot N.N."/>
        </authorList>
    </citation>
    <scope>NUCLEOTIDE SEQUENCE [LARGE SCALE GENOMIC DNA]</scope>
    <source>
        <strain evidence="10 11">DSM 3857</strain>
    </source>
</reference>
<evidence type="ECO:0000256" key="2">
    <source>
        <dbReference type="ARBA" id="ARBA00023012"/>
    </source>
</evidence>
<dbReference type="GO" id="GO:0032993">
    <property type="term" value="C:protein-DNA complex"/>
    <property type="evidence" value="ECO:0007669"/>
    <property type="project" value="TreeGrafter"/>
</dbReference>
<dbReference type="Proteomes" id="UP000198761">
    <property type="component" value="Unassembled WGS sequence"/>
</dbReference>
<dbReference type="PROSITE" id="PS50110">
    <property type="entry name" value="RESPONSE_REGULATORY"/>
    <property type="match status" value="1"/>
</dbReference>
<evidence type="ECO:0000259" key="8">
    <source>
        <dbReference type="PROSITE" id="PS50110"/>
    </source>
</evidence>
<dbReference type="PROSITE" id="PS51755">
    <property type="entry name" value="OMPR_PHOB"/>
    <property type="match status" value="1"/>
</dbReference>
<feature type="modified residue" description="4-aspartylphosphate" evidence="6">
    <location>
        <position position="53"/>
    </location>
</feature>
<evidence type="ECO:0000259" key="9">
    <source>
        <dbReference type="PROSITE" id="PS51755"/>
    </source>
</evidence>
<dbReference type="OrthoDB" id="9802426at2"/>
<dbReference type="InterPro" id="IPR001867">
    <property type="entry name" value="OmpR/PhoB-type_DNA-bd"/>
</dbReference>
<dbReference type="SMART" id="SM00862">
    <property type="entry name" value="Trans_reg_C"/>
    <property type="match status" value="1"/>
</dbReference>
<organism evidence="10 11">
    <name type="scientific">Gemmobacter aquatilis</name>
    <dbReference type="NCBI Taxonomy" id="933059"/>
    <lineage>
        <taxon>Bacteria</taxon>
        <taxon>Pseudomonadati</taxon>
        <taxon>Pseudomonadota</taxon>
        <taxon>Alphaproteobacteria</taxon>
        <taxon>Rhodobacterales</taxon>
        <taxon>Paracoccaceae</taxon>
        <taxon>Gemmobacter</taxon>
    </lineage>
</organism>
<dbReference type="GO" id="GO:0005829">
    <property type="term" value="C:cytosol"/>
    <property type="evidence" value="ECO:0007669"/>
    <property type="project" value="TreeGrafter"/>
</dbReference>
<dbReference type="InterPro" id="IPR039420">
    <property type="entry name" value="WalR-like"/>
</dbReference>
<dbReference type="InterPro" id="IPR016032">
    <property type="entry name" value="Sig_transdc_resp-reg_C-effctor"/>
</dbReference>
<dbReference type="SUPFAM" id="SSF52172">
    <property type="entry name" value="CheY-like"/>
    <property type="match status" value="1"/>
</dbReference>
<dbReference type="RefSeq" id="WP_091302354.1">
    <property type="nucleotide sequence ID" value="NZ_FOCE01000008.1"/>
</dbReference>
<evidence type="ECO:0000256" key="7">
    <source>
        <dbReference type="PROSITE-ProRule" id="PRU01091"/>
    </source>
</evidence>
<dbReference type="SUPFAM" id="SSF46894">
    <property type="entry name" value="C-terminal effector domain of the bipartite response regulators"/>
    <property type="match status" value="1"/>
</dbReference>
<dbReference type="InterPro" id="IPR001789">
    <property type="entry name" value="Sig_transdc_resp-reg_receiver"/>
</dbReference>
<evidence type="ECO:0000256" key="1">
    <source>
        <dbReference type="ARBA" id="ARBA00022553"/>
    </source>
</evidence>
<dbReference type="InterPro" id="IPR036388">
    <property type="entry name" value="WH-like_DNA-bd_sf"/>
</dbReference>
<keyword evidence="3" id="KW-0805">Transcription regulation</keyword>
<keyword evidence="11" id="KW-1185">Reference proteome</keyword>
<dbReference type="Gene3D" id="1.10.10.10">
    <property type="entry name" value="Winged helix-like DNA-binding domain superfamily/Winged helix DNA-binding domain"/>
    <property type="match status" value="1"/>
</dbReference>
<feature type="DNA-binding region" description="OmpR/PhoB-type" evidence="7">
    <location>
        <begin position="132"/>
        <end position="232"/>
    </location>
</feature>
<dbReference type="GO" id="GO:0006355">
    <property type="term" value="P:regulation of DNA-templated transcription"/>
    <property type="evidence" value="ECO:0007669"/>
    <property type="project" value="InterPro"/>
</dbReference>
<evidence type="ECO:0000256" key="3">
    <source>
        <dbReference type="ARBA" id="ARBA00023015"/>
    </source>
</evidence>
<dbReference type="SMART" id="SM00448">
    <property type="entry name" value="REC"/>
    <property type="match status" value="1"/>
</dbReference>
<dbReference type="GO" id="GO:0000976">
    <property type="term" value="F:transcription cis-regulatory region binding"/>
    <property type="evidence" value="ECO:0007669"/>
    <property type="project" value="TreeGrafter"/>
</dbReference>
<evidence type="ECO:0000313" key="10">
    <source>
        <dbReference type="EMBL" id="SEN82810.1"/>
    </source>
</evidence>
<evidence type="ECO:0000313" key="11">
    <source>
        <dbReference type="Proteomes" id="UP000198761"/>
    </source>
</evidence>
<keyword evidence="5" id="KW-0804">Transcription</keyword>
<gene>
    <name evidence="10" type="ORF">SAMN04488103_10869</name>
</gene>
<dbReference type="Pfam" id="PF00072">
    <property type="entry name" value="Response_reg"/>
    <property type="match status" value="1"/>
</dbReference>
<accession>A0A1H8JQ03</accession>
<dbReference type="Gene3D" id="6.10.250.690">
    <property type="match status" value="1"/>
</dbReference>
<dbReference type="InterPro" id="IPR011006">
    <property type="entry name" value="CheY-like_superfamily"/>
</dbReference>
<protein>
    <submittedName>
        <fullName evidence="10">DNA-binding response regulator, OmpR family, contains REC and winged-helix (WHTH) domain</fullName>
    </submittedName>
</protein>
<name>A0A1H8JQ03_9RHOB</name>
<dbReference type="GO" id="GO:0000156">
    <property type="term" value="F:phosphorelay response regulator activity"/>
    <property type="evidence" value="ECO:0007669"/>
    <property type="project" value="TreeGrafter"/>
</dbReference>
<proteinExistence type="predicted"/>
<keyword evidence="4 7" id="KW-0238">DNA-binding</keyword>
<keyword evidence="2" id="KW-0902">Two-component regulatory system</keyword>
<evidence type="ECO:0000256" key="4">
    <source>
        <dbReference type="ARBA" id="ARBA00023125"/>
    </source>
</evidence>
<keyword evidence="1 6" id="KW-0597">Phosphoprotein</keyword>
<dbReference type="PANTHER" id="PTHR48111">
    <property type="entry name" value="REGULATOR OF RPOS"/>
    <property type="match status" value="1"/>
</dbReference>
<dbReference type="EMBL" id="FOCE01000008">
    <property type="protein sequence ID" value="SEN82810.1"/>
    <property type="molecule type" value="Genomic_DNA"/>
</dbReference>
<dbReference type="PANTHER" id="PTHR48111:SF4">
    <property type="entry name" value="DNA-BINDING DUAL TRANSCRIPTIONAL REGULATOR OMPR"/>
    <property type="match status" value="1"/>
</dbReference>
<dbReference type="Gene3D" id="3.40.50.2300">
    <property type="match status" value="1"/>
</dbReference>
<sequence length="238" mass="26535">MSDLIYLLEDDLDVSRLIVRTLTQHGFAPRAFRRMAEFEREARRQPPDLCIIDLSLPDGDGLSLLSGGVLPVTVPRIIVTGRISLTDRIVGLEVGADDYIVKPFEPRELVARIRAVLRRSRILQREAETREGPLAVFGCWTADLEACTLTHESGRVVDLSSSETTLLAAFLKAPGRVLSRSNLLDATMGRASEPFDRSMDARISRLRRKLDDDSRAPEIIRTVYGAGYIFAQRVAWSG</sequence>
<dbReference type="CDD" id="cd00383">
    <property type="entry name" value="trans_reg_C"/>
    <property type="match status" value="1"/>
</dbReference>
<feature type="domain" description="Response regulatory" evidence="8">
    <location>
        <begin position="4"/>
        <end position="117"/>
    </location>
</feature>
<evidence type="ECO:0000256" key="6">
    <source>
        <dbReference type="PROSITE-ProRule" id="PRU00169"/>
    </source>
</evidence>
<feature type="domain" description="OmpR/PhoB-type" evidence="9">
    <location>
        <begin position="132"/>
        <end position="232"/>
    </location>
</feature>
<evidence type="ECO:0000256" key="5">
    <source>
        <dbReference type="ARBA" id="ARBA00023163"/>
    </source>
</evidence>
<dbReference type="Pfam" id="PF00486">
    <property type="entry name" value="Trans_reg_C"/>
    <property type="match status" value="1"/>
</dbReference>
<dbReference type="AlphaFoldDB" id="A0A1H8JQ03"/>
<dbReference type="STRING" id="933059.SAMN04488103_10869"/>